<dbReference type="SUPFAM" id="SSF46785">
    <property type="entry name" value="Winged helix' DNA-binding domain"/>
    <property type="match status" value="1"/>
</dbReference>
<dbReference type="Proteomes" id="UP000276982">
    <property type="component" value="Unassembled WGS sequence"/>
</dbReference>
<feature type="domain" description="HTH deoR-type" evidence="4">
    <location>
        <begin position="2"/>
        <end position="57"/>
    </location>
</feature>
<dbReference type="PROSITE" id="PS51000">
    <property type="entry name" value="HTH_DEOR_2"/>
    <property type="match status" value="1"/>
</dbReference>
<evidence type="ECO:0000313" key="5">
    <source>
        <dbReference type="EMBL" id="RRJ15692.1"/>
    </source>
</evidence>
<name>A0A3P3Q372_9FIRM</name>
<dbReference type="Gene3D" id="1.10.10.10">
    <property type="entry name" value="Winged helix-like DNA-binding domain superfamily/Winged helix DNA-binding domain"/>
    <property type="match status" value="1"/>
</dbReference>
<comment type="caution">
    <text evidence="5">The sequence shown here is derived from an EMBL/GenBank/DDBJ whole genome shotgun (WGS) entry which is preliminary data.</text>
</comment>
<dbReference type="AlphaFoldDB" id="A0A3P3Q372"/>
<protein>
    <submittedName>
        <fullName evidence="5">DeoR/GlpR transcriptional regulator</fullName>
    </submittedName>
</protein>
<dbReference type="InterPro" id="IPR036388">
    <property type="entry name" value="WH-like_DNA-bd_sf"/>
</dbReference>
<dbReference type="InterPro" id="IPR037171">
    <property type="entry name" value="NagB/RpiA_transferase-like"/>
</dbReference>
<dbReference type="Pfam" id="PF08220">
    <property type="entry name" value="HTH_DeoR"/>
    <property type="match status" value="1"/>
</dbReference>
<dbReference type="RefSeq" id="WP_124950586.1">
    <property type="nucleotide sequence ID" value="NZ_RRCM01000001.1"/>
</dbReference>
<evidence type="ECO:0000256" key="1">
    <source>
        <dbReference type="ARBA" id="ARBA00023015"/>
    </source>
</evidence>
<accession>A0A3P3Q372</accession>
<proteinExistence type="predicted"/>
<dbReference type="GO" id="GO:0003677">
    <property type="term" value="F:DNA binding"/>
    <property type="evidence" value="ECO:0007669"/>
    <property type="project" value="UniProtKB-KW"/>
</dbReference>
<evidence type="ECO:0000256" key="3">
    <source>
        <dbReference type="ARBA" id="ARBA00023163"/>
    </source>
</evidence>
<keyword evidence="2" id="KW-0238">DNA-binding</keyword>
<dbReference type="InterPro" id="IPR018356">
    <property type="entry name" value="Tscrpt_reg_HTH_DeoR_CS"/>
</dbReference>
<keyword evidence="6" id="KW-1185">Reference proteome</keyword>
<dbReference type="InterPro" id="IPR001034">
    <property type="entry name" value="DeoR_HTH"/>
</dbReference>
<evidence type="ECO:0000256" key="2">
    <source>
        <dbReference type="ARBA" id="ARBA00023125"/>
    </source>
</evidence>
<dbReference type="InterPro" id="IPR014036">
    <property type="entry name" value="DeoR-like_C"/>
</dbReference>
<dbReference type="SMART" id="SM00420">
    <property type="entry name" value="HTH_DEOR"/>
    <property type="match status" value="1"/>
</dbReference>
<dbReference type="SMART" id="SM01134">
    <property type="entry name" value="DeoRC"/>
    <property type="match status" value="1"/>
</dbReference>
<dbReference type="GO" id="GO:0003700">
    <property type="term" value="F:DNA-binding transcription factor activity"/>
    <property type="evidence" value="ECO:0007669"/>
    <property type="project" value="InterPro"/>
</dbReference>
<evidence type="ECO:0000259" key="4">
    <source>
        <dbReference type="PROSITE" id="PS51000"/>
    </source>
</evidence>
<dbReference type="PANTHER" id="PTHR30363">
    <property type="entry name" value="HTH-TYPE TRANSCRIPTIONAL REGULATOR SRLR-RELATED"/>
    <property type="match status" value="1"/>
</dbReference>
<dbReference type="SUPFAM" id="SSF100950">
    <property type="entry name" value="NagB/RpiA/CoA transferase-like"/>
    <property type="match status" value="1"/>
</dbReference>
<dbReference type="PRINTS" id="PR00037">
    <property type="entry name" value="HTHLACR"/>
</dbReference>
<dbReference type="InterPro" id="IPR036390">
    <property type="entry name" value="WH_DNA-bd_sf"/>
</dbReference>
<dbReference type="Gene3D" id="3.40.50.1360">
    <property type="match status" value="1"/>
</dbReference>
<keyword evidence="1" id="KW-0805">Transcription regulation</keyword>
<dbReference type="InterPro" id="IPR050313">
    <property type="entry name" value="Carb_Metab_HTH_regulators"/>
</dbReference>
<organism evidence="5 6">
    <name type="scientific">Lachnoanaerobaculum orale</name>
    <dbReference type="NCBI Taxonomy" id="979627"/>
    <lineage>
        <taxon>Bacteria</taxon>
        <taxon>Bacillati</taxon>
        <taxon>Bacillota</taxon>
        <taxon>Clostridia</taxon>
        <taxon>Lachnospirales</taxon>
        <taxon>Lachnospiraceae</taxon>
        <taxon>Lachnoanaerobaculum</taxon>
    </lineage>
</organism>
<gene>
    <name evidence="5" type="ORF">EHW90_01195</name>
</gene>
<dbReference type="EMBL" id="RRCM01000001">
    <property type="protein sequence ID" value="RRJ15692.1"/>
    <property type="molecule type" value="Genomic_DNA"/>
</dbReference>
<sequence>MISVREEHILNELNSKGTVSVRELSKILQCSEVTIRNDIKRMEEKELLIRKHGGAIKKEEGLLLSIRPGNVYTRKDEKIRIANKAFEYIKDKDTIFIDDSSIGYYLAKRILEDDYLHIVVITNSLAVAAILSNSQNIILYTIIGQIGGKLPSAVGDLAIEAILKFKADKAFISAHGVNFEAGVTSVGSPQMQVKKAVLDISDKVYLMVDSSKFGGGYVLVVCPLSRITKTITDNGLGSENRELAKKYLVNLDIV</sequence>
<evidence type="ECO:0000313" key="6">
    <source>
        <dbReference type="Proteomes" id="UP000276982"/>
    </source>
</evidence>
<keyword evidence="3" id="KW-0804">Transcription</keyword>
<dbReference type="PROSITE" id="PS00894">
    <property type="entry name" value="HTH_DEOR_1"/>
    <property type="match status" value="1"/>
</dbReference>
<dbReference type="PANTHER" id="PTHR30363:SF44">
    <property type="entry name" value="AGA OPERON TRANSCRIPTIONAL REPRESSOR-RELATED"/>
    <property type="match status" value="1"/>
</dbReference>
<dbReference type="Pfam" id="PF00455">
    <property type="entry name" value="DeoRC"/>
    <property type="match status" value="1"/>
</dbReference>
<reference evidence="5 6" key="1">
    <citation type="submission" date="2018-11" db="EMBL/GenBank/DDBJ databases">
        <title>Genome sequencing of Lachnoanaerobaculum orale DSM 24553T.</title>
        <authorList>
            <person name="Kook J.-K."/>
            <person name="Park S.-N."/>
            <person name="Lim Y.K."/>
        </authorList>
    </citation>
    <scope>NUCLEOTIDE SEQUENCE [LARGE SCALE GENOMIC DNA]</scope>
    <source>
        <strain evidence="5 6">DSM 24553</strain>
    </source>
</reference>